<keyword evidence="1" id="KW-1133">Transmembrane helix</keyword>
<protein>
    <submittedName>
        <fullName evidence="2">Uncharacterized protein</fullName>
    </submittedName>
</protein>
<reference evidence="2 3" key="1">
    <citation type="journal article" date="2013" name="BMC Genomics">
        <title>The miniature genome of a carnivorous plant Genlisea aurea contains a low number of genes and short non-coding sequences.</title>
        <authorList>
            <person name="Leushkin E.V."/>
            <person name="Sutormin R.A."/>
            <person name="Nabieva E.R."/>
            <person name="Penin A.A."/>
            <person name="Kondrashov A.S."/>
            <person name="Logacheva M.D."/>
        </authorList>
    </citation>
    <scope>NUCLEOTIDE SEQUENCE [LARGE SCALE GENOMIC DNA]</scope>
</reference>
<sequence>MGSFAWSWISNLLTVRKKQKGSPTLKEKALAVAARITPIKDGHHSKASCPVCFSLLRTKNDADDLATMLAVHLTLWHPEDVNFFWDMQRRRREESSITTLDFLSTAVGIGMGLALAALLRSMMRLPPIKK</sequence>
<evidence type="ECO:0000256" key="1">
    <source>
        <dbReference type="SAM" id="Phobius"/>
    </source>
</evidence>
<accession>S8C653</accession>
<evidence type="ECO:0000313" key="2">
    <source>
        <dbReference type="EMBL" id="EPS59831.1"/>
    </source>
</evidence>
<evidence type="ECO:0000313" key="3">
    <source>
        <dbReference type="Proteomes" id="UP000015453"/>
    </source>
</evidence>
<dbReference type="EMBL" id="AUSU01008045">
    <property type="protein sequence ID" value="EPS59831.1"/>
    <property type="molecule type" value="Genomic_DNA"/>
</dbReference>
<comment type="caution">
    <text evidence="2">The sequence shown here is derived from an EMBL/GenBank/DDBJ whole genome shotgun (WGS) entry which is preliminary data.</text>
</comment>
<keyword evidence="1" id="KW-0472">Membrane</keyword>
<name>S8C653_9LAMI</name>
<dbReference type="OrthoDB" id="1725092at2759"/>
<organism evidence="2 3">
    <name type="scientific">Genlisea aurea</name>
    <dbReference type="NCBI Taxonomy" id="192259"/>
    <lineage>
        <taxon>Eukaryota</taxon>
        <taxon>Viridiplantae</taxon>
        <taxon>Streptophyta</taxon>
        <taxon>Embryophyta</taxon>
        <taxon>Tracheophyta</taxon>
        <taxon>Spermatophyta</taxon>
        <taxon>Magnoliopsida</taxon>
        <taxon>eudicotyledons</taxon>
        <taxon>Gunneridae</taxon>
        <taxon>Pentapetalae</taxon>
        <taxon>asterids</taxon>
        <taxon>lamiids</taxon>
        <taxon>Lamiales</taxon>
        <taxon>Lentibulariaceae</taxon>
        <taxon>Genlisea</taxon>
    </lineage>
</organism>
<gene>
    <name evidence="2" type="ORF">M569_14976</name>
</gene>
<keyword evidence="1" id="KW-0812">Transmembrane</keyword>
<feature type="transmembrane region" description="Helical" evidence="1">
    <location>
        <begin position="97"/>
        <end position="119"/>
    </location>
</feature>
<dbReference type="Proteomes" id="UP000015453">
    <property type="component" value="Unassembled WGS sequence"/>
</dbReference>
<keyword evidence="3" id="KW-1185">Reference proteome</keyword>
<dbReference type="AlphaFoldDB" id="S8C653"/>
<proteinExistence type="predicted"/>